<accession>A0ABW4HJG1</accession>
<dbReference type="InterPro" id="IPR012657">
    <property type="entry name" value="23S_rRNA-intervening_sequence"/>
</dbReference>
<dbReference type="NCBIfam" id="TIGR02436">
    <property type="entry name" value="four helix bundle protein"/>
    <property type="match status" value="1"/>
</dbReference>
<dbReference type="InterPro" id="IPR036583">
    <property type="entry name" value="23S_rRNA_IVS_sf"/>
</dbReference>
<evidence type="ECO:0000313" key="1">
    <source>
        <dbReference type="EMBL" id="MFD1605743.1"/>
    </source>
</evidence>
<organism evidence="1 2">
    <name type="scientific">Flavobacterium artemisiae</name>
    <dbReference type="NCBI Taxonomy" id="2126556"/>
    <lineage>
        <taxon>Bacteria</taxon>
        <taxon>Pseudomonadati</taxon>
        <taxon>Bacteroidota</taxon>
        <taxon>Flavobacteriia</taxon>
        <taxon>Flavobacteriales</taxon>
        <taxon>Flavobacteriaceae</taxon>
        <taxon>Flavobacterium</taxon>
    </lineage>
</organism>
<evidence type="ECO:0000313" key="2">
    <source>
        <dbReference type="Proteomes" id="UP001597138"/>
    </source>
</evidence>
<dbReference type="Proteomes" id="UP001597138">
    <property type="component" value="Unassembled WGS sequence"/>
</dbReference>
<protein>
    <submittedName>
        <fullName evidence="1">Four helix bundle protein</fullName>
    </submittedName>
</protein>
<dbReference type="Pfam" id="PF05635">
    <property type="entry name" value="23S_rRNA_IVP"/>
    <property type="match status" value="1"/>
</dbReference>
<sequence length="132" mass="15541">MEKIFNFEDRLVRFAGECIFFTRKLEKIFENEYYKNQLIRSSGSASLNFGEAQGTITDKDFVFKVSLVVKELKESRNSLKILDYIKEGDSEKRNKLLIEVEQLIAISSKMIINKKKFFNINDNCNYNNNFQN</sequence>
<reference evidence="2" key="1">
    <citation type="journal article" date="2019" name="Int. J. Syst. Evol. Microbiol.">
        <title>The Global Catalogue of Microorganisms (GCM) 10K type strain sequencing project: providing services to taxonomists for standard genome sequencing and annotation.</title>
        <authorList>
            <consortium name="The Broad Institute Genomics Platform"/>
            <consortium name="The Broad Institute Genome Sequencing Center for Infectious Disease"/>
            <person name="Wu L."/>
            <person name="Ma J."/>
        </authorList>
    </citation>
    <scope>NUCLEOTIDE SEQUENCE [LARGE SCALE GENOMIC DNA]</scope>
    <source>
        <strain evidence="2">CCUG 70865</strain>
    </source>
</reference>
<name>A0ABW4HJG1_9FLAO</name>
<dbReference type="SUPFAM" id="SSF158446">
    <property type="entry name" value="IVS-encoded protein-like"/>
    <property type="match status" value="1"/>
</dbReference>
<gene>
    <name evidence="1" type="ORF">ACFSC2_23605</name>
</gene>
<keyword evidence="2" id="KW-1185">Reference proteome</keyword>
<dbReference type="Gene3D" id="1.20.1440.60">
    <property type="entry name" value="23S rRNA-intervening sequence"/>
    <property type="match status" value="1"/>
</dbReference>
<dbReference type="EMBL" id="JBHUDZ010000018">
    <property type="protein sequence ID" value="MFD1605743.1"/>
    <property type="molecule type" value="Genomic_DNA"/>
</dbReference>
<comment type="caution">
    <text evidence="1">The sequence shown here is derived from an EMBL/GenBank/DDBJ whole genome shotgun (WGS) entry which is preliminary data.</text>
</comment>
<dbReference type="RefSeq" id="WP_379813556.1">
    <property type="nucleotide sequence ID" value="NZ_JBHUDZ010000018.1"/>
</dbReference>
<proteinExistence type="predicted"/>